<protein>
    <submittedName>
        <fullName evidence="1">AlNc14C466G11804 protein</fullName>
    </submittedName>
</protein>
<dbReference type="EMBL" id="FR824508">
    <property type="protein sequence ID" value="CCA27148.1"/>
    <property type="molecule type" value="Genomic_DNA"/>
</dbReference>
<name>F0X066_9STRA</name>
<proteinExistence type="predicted"/>
<gene>
    <name evidence="1" type="primary">AlNc14C466G11804</name>
    <name evidence="1" type="ORF">ALNC14_132920</name>
</gene>
<organism evidence="1">
    <name type="scientific">Albugo laibachii Nc14</name>
    <dbReference type="NCBI Taxonomy" id="890382"/>
    <lineage>
        <taxon>Eukaryota</taxon>
        <taxon>Sar</taxon>
        <taxon>Stramenopiles</taxon>
        <taxon>Oomycota</taxon>
        <taxon>Peronosporomycetes</taxon>
        <taxon>Albuginales</taxon>
        <taxon>Albuginaceae</taxon>
        <taxon>Albugo</taxon>
    </lineage>
</organism>
<sequence length="104" mass="11964">MISWMDNQAAINQFLNEATSTKAKHIDVRLKHVRQYTDKGIIALTYVHTSKMLADLHIKAFSTPRFLQLRQLWQLRNWTLQVEDDTSASATTKKGALKGPKIRL</sequence>
<dbReference type="HOGENOM" id="CLU_2255214_0_0_1"/>
<accession>F0X066</accession>
<reference evidence="1" key="1">
    <citation type="journal article" date="2011" name="PLoS Biol.">
        <title>Gene gain and loss during evolution of obligate parasitism in the white rust pathogen of Arabidopsis thaliana.</title>
        <authorList>
            <person name="Kemen E."/>
            <person name="Gardiner A."/>
            <person name="Schultz-Larsen T."/>
            <person name="Kemen A.C."/>
            <person name="Balmuth A.L."/>
            <person name="Robert-Seilaniantz A."/>
            <person name="Bailey K."/>
            <person name="Holub E."/>
            <person name="Studholme D.J."/>
            <person name="Maclean D."/>
            <person name="Jones J.D."/>
        </authorList>
    </citation>
    <scope>NUCLEOTIDE SEQUENCE</scope>
</reference>
<evidence type="ECO:0000313" key="1">
    <source>
        <dbReference type="EMBL" id="CCA27148.1"/>
    </source>
</evidence>
<dbReference type="AlphaFoldDB" id="F0X066"/>
<reference evidence="1" key="2">
    <citation type="submission" date="2011-02" db="EMBL/GenBank/DDBJ databases">
        <authorList>
            <person name="MacLean D."/>
        </authorList>
    </citation>
    <scope>NUCLEOTIDE SEQUENCE</scope>
</reference>